<dbReference type="HOGENOM" id="CLU_494395_0_0_1"/>
<dbReference type="InterPro" id="IPR000232">
    <property type="entry name" value="HSF_DNA-bd"/>
</dbReference>
<name>G7E7H3_MIXOS</name>
<evidence type="ECO:0000256" key="4">
    <source>
        <dbReference type="ARBA" id="ARBA00023125"/>
    </source>
</evidence>
<dbReference type="STRING" id="764103.G7E7H3"/>
<dbReference type="InterPro" id="IPR036388">
    <property type="entry name" value="WH-like_DNA-bd_sf"/>
</dbReference>
<proteinExistence type="inferred from homology"/>
<evidence type="ECO:0000256" key="3">
    <source>
        <dbReference type="ARBA" id="ARBA00023015"/>
    </source>
</evidence>
<organism evidence="11 12">
    <name type="scientific">Mixia osmundae (strain CBS 9802 / IAM 14324 / JCM 22182 / KY 12970)</name>
    <dbReference type="NCBI Taxonomy" id="764103"/>
    <lineage>
        <taxon>Eukaryota</taxon>
        <taxon>Fungi</taxon>
        <taxon>Dikarya</taxon>
        <taxon>Basidiomycota</taxon>
        <taxon>Pucciniomycotina</taxon>
        <taxon>Mixiomycetes</taxon>
        <taxon>Mixiales</taxon>
        <taxon>Mixiaceae</taxon>
        <taxon>Mixia</taxon>
    </lineage>
</organism>
<evidence type="ECO:0000256" key="5">
    <source>
        <dbReference type="ARBA" id="ARBA00023163"/>
    </source>
</evidence>
<dbReference type="EMBL" id="BABT02000165">
    <property type="protein sequence ID" value="GAA98783.1"/>
    <property type="molecule type" value="Genomic_DNA"/>
</dbReference>
<feature type="region of interest" description="Disordered" evidence="9">
    <location>
        <begin position="456"/>
        <end position="551"/>
    </location>
</feature>
<sequence length="551" mass="61651">MFMPSRSVAMETRHRQSGELMHHPHPPQLYDASFAHAELVPRPYSADDMHAHHHLYAQRLQQPMMQPDLLDYDASQDANRMAYHAAGLAYTTPLGHATLDLATSYDPNILPLASTSSSSNMIAAASTRSPSPPALPAITKGQAFVEKLYNMVADTSIQSLISWTDAGDAFTVHTPTTFSKEVLPQYYKHNNWQSFVRQLNMYGFHKVNEVYNAESRSAANPPHSTGSPLDRAWMFQHPYFRRDRKDWLGHIKRKPVKSASANKKALADRSLPSQSSSGTPRQYVEDLASSSSMAMSHYGPEYQPYQRAPREHAVDHTRAYRPAPQHTLPPIQYGGHARAPMAMGGHQSHYPILPTPTGYPANAAHILQEPHHASSTPRFVESARSSGSDPAARDGDSPAMQRLEAKLQAIEQDGHRKHDQIVAILNMMSEFMHNVKDQLGDKLQSDLTALQSAVTEMTDDYGSPQQSSARSVDAMRDEERRHYEARLDGQGDRATSPARSPLASRQSSAPVREEPIFETRDHLKRTLHPVSSMSRGSYPESEQFDKRQRQQ</sequence>
<comment type="subcellular location">
    <subcellularLocation>
        <location evidence="1">Nucleus</location>
    </subcellularLocation>
</comment>
<keyword evidence="3" id="KW-0805">Transcription regulation</keyword>
<keyword evidence="4" id="KW-0238">DNA-binding</keyword>
<dbReference type="PANTHER" id="PTHR10015:SF427">
    <property type="entry name" value="HEAT SHOCK FACTOR PROTEIN"/>
    <property type="match status" value="1"/>
</dbReference>
<feature type="compositionally biased region" description="Basic and acidic residues" evidence="9">
    <location>
        <begin position="473"/>
        <end position="491"/>
    </location>
</feature>
<protein>
    <recommendedName>
        <fullName evidence="10">HSF-type DNA-binding domain-containing protein</fullName>
    </recommendedName>
</protein>
<dbReference type="GO" id="GO:0003700">
    <property type="term" value="F:DNA-binding transcription factor activity"/>
    <property type="evidence" value="ECO:0007669"/>
    <property type="project" value="InterPro"/>
</dbReference>
<keyword evidence="6" id="KW-0539">Nucleus</keyword>
<evidence type="ECO:0000256" key="8">
    <source>
        <dbReference type="RuleBase" id="RU004020"/>
    </source>
</evidence>
<keyword evidence="12" id="KW-1185">Reference proteome</keyword>
<comment type="caution">
    <text evidence="11">The sequence shown here is derived from an EMBL/GenBank/DDBJ whole genome shotgun (WGS) entry which is preliminary data.</text>
</comment>
<feature type="compositionally biased region" description="Polar residues" evidence="9">
    <location>
        <begin position="373"/>
        <end position="388"/>
    </location>
</feature>
<feature type="compositionally biased region" description="Basic and acidic residues" evidence="9">
    <location>
        <begin position="11"/>
        <end position="22"/>
    </location>
</feature>
<comment type="subunit">
    <text evidence="7">Homotrimer. Homotrimerization increases the affinity of HSF1 to DNA. Interacts with transcriptional coregulator SSA1 on chromatin.</text>
</comment>
<evidence type="ECO:0000256" key="1">
    <source>
        <dbReference type="ARBA" id="ARBA00004123"/>
    </source>
</evidence>
<dbReference type="InParanoid" id="G7E7H3"/>
<dbReference type="GO" id="GO:0043565">
    <property type="term" value="F:sequence-specific DNA binding"/>
    <property type="evidence" value="ECO:0007669"/>
    <property type="project" value="InterPro"/>
</dbReference>
<accession>G7E7H3</accession>
<evidence type="ECO:0000256" key="2">
    <source>
        <dbReference type="ARBA" id="ARBA00006403"/>
    </source>
</evidence>
<feature type="region of interest" description="Disordered" evidence="9">
    <location>
        <begin position="1"/>
        <end position="24"/>
    </location>
</feature>
<evidence type="ECO:0000259" key="10">
    <source>
        <dbReference type="SMART" id="SM00415"/>
    </source>
</evidence>
<evidence type="ECO:0000256" key="9">
    <source>
        <dbReference type="SAM" id="MobiDB-lite"/>
    </source>
</evidence>
<evidence type="ECO:0000256" key="6">
    <source>
        <dbReference type="ARBA" id="ARBA00023242"/>
    </source>
</evidence>
<dbReference type="Pfam" id="PF00447">
    <property type="entry name" value="HSF_DNA-bind"/>
    <property type="match status" value="1"/>
</dbReference>
<reference evidence="11 12" key="2">
    <citation type="journal article" date="2012" name="Open Biol.">
        <title>Characteristics of nucleosomes and linker DNA regions on the genome of the basidiomycete Mixia osmundae revealed by mono- and dinucleosome mapping.</title>
        <authorList>
            <person name="Nishida H."/>
            <person name="Kondo S."/>
            <person name="Matsumoto T."/>
            <person name="Suzuki Y."/>
            <person name="Yoshikawa H."/>
            <person name="Taylor T.D."/>
            <person name="Sugiyama J."/>
        </authorList>
    </citation>
    <scope>NUCLEOTIDE SEQUENCE [LARGE SCALE GENOMIC DNA]</scope>
    <source>
        <strain evidence="12">CBS 9802 / IAM 14324 / JCM 22182 / KY 12970</strain>
    </source>
</reference>
<dbReference type="SMART" id="SM00415">
    <property type="entry name" value="HSF"/>
    <property type="match status" value="1"/>
</dbReference>
<keyword evidence="5" id="KW-0804">Transcription</keyword>
<dbReference type="PANTHER" id="PTHR10015">
    <property type="entry name" value="HEAT SHOCK TRANSCRIPTION FACTOR"/>
    <property type="match status" value="1"/>
</dbReference>
<dbReference type="FunFam" id="1.10.10.10:FF:000027">
    <property type="entry name" value="Heat shock transcription factor 1"/>
    <property type="match status" value="1"/>
</dbReference>
<evidence type="ECO:0000313" key="12">
    <source>
        <dbReference type="Proteomes" id="UP000009131"/>
    </source>
</evidence>
<dbReference type="InterPro" id="IPR036390">
    <property type="entry name" value="WH_DNA-bd_sf"/>
</dbReference>
<feature type="compositionally biased region" description="Basic and acidic residues" evidence="9">
    <location>
        <begin position="511"/>
        <end position="521"/>
    </location>
</feature>
<gene>
    <name evidence="11" type="primary">Mo05471</name>
    <name evidence="11" type="ORF">E5Q_05471</name>
</gene>
<dbReference type="eggNOG" id="KOG0627">
    <property type="taxonomic scope" value="Eukaryota"/>
</dbReference>
<feature type="region of interest" description="Disordered" evidence="9">
    <location>
        <begin position="251"/>
        <end position="290"/>
    </location>
</feature>
<feature type="compositionally biased region" description="Polar residues" evidence="9">
    <location>
        <begin position="271"/>
        <end position="280"/>
    </location>
</feature>
<dbReference type="SUPFAM" id="SSF46785">
    <property type="entry name" value="Winged helix' DNA-binding domain"/>
    <property type="match status" value="1"/>
</dbReference>
<dbReference type="Proteomes" id="UP000009131">
    <property type="component" value="Unassembled WGS sequence"/>
</dbReference>
<dbReference type="AlphaFoldDB" id="G7E7H3"/>
<dbReference type="GO" id="GO:0005634">
    <property type="term" value="C:nucleus"/>
    <property type="evidence" value="ECO:0007669"/>
    <property type="project" value="UniProtKB-SubCell"/>
</dbReference>
<evidence type="ECO:0000256" key="7">
    <source>
        <dbReference type="ARBA" id="ARBA00062171"/>
    </source>
</evidence>
<dbReference type="PRINTS" id="PR00056">
    <property type="entry name" value="HSFDOMAIN"/>
</dbReference>
<dbReference type="RefSeq" id="XP_014566962.1">
    <property type="nucleotide sequence ID" value="XM_014711476.1"/>
</dbReference>
<evidence type="ECO:0000313" key="11">
    <source>
        <dbReference type="EMBL" id="GAA98783.1"/>
    </source>
</evidence>
<comment type="similarity">
    <text evidence="2 8">Belongs to the HSF family.</text>
</comment>
<reference evidence="11 12" key="1">
    <citation type="journal article" date="2011" name="J. Gen. Appl. Microbiol.">
        <title>Draft genome sequencing of the enigmatic basidiomycete Mixia osmundae.</title>
        <authorList>
            <person name="Nishida H."/>
            <person name="Nagatsuka Y."/>
            <person name="Sugiyama J."/>
        </authorList>
    </citation>
    <scope>NUCLEOTIDE SEQUENCE [LARGE SCALE GENOMIC DNA]</scope>
    <source>
        <strain evidence="12">CBS 9802 / IAM 14324 / JCM 22182 / KY 12970</strain>
    </source>
</reference>
<feature type="region of interest" description="Disordered" evidence="9">
    <location>
        <begin position="371"/>
        <end position="398"/>
    </location>
</feature>
<dbReference type="Gene3D" id="1.10.10.10">
    <property type="entry name" value="Winged helix-like DNA-binding domain superfamily/Winged helix DNA-binding domain"/>
    <property type="match status" value="1"/>
</dbReference>
<feature type="domain" description="HSF-type DNA-binding" evidence="10">
    <location>
        <begin position="140"/>
        <end position="254"/>
    </location>
</feature>
<dbReference type="OrthoDB" id="60033at2759"/>